<dbReference type="SUPFAM" id="SSF52151">
    <property type="entry name" value="FabD/lysophospholipase-like"/>
    <property type="match status" value="1"/>
</dbReference>
<dbReference type="PANTHER" id="PTHR14226:SF29">
    <property type="entry name" value="NEUROPATHY TARGET ESTERASE SWS"/>
    <property type="match status" value="1"/>
</dbReference>
<dbReference type="EMBL" id="QJSX01000003">
    <property type="protein sequence ID" value="PYE55315.1"/>
    <property type="molecule type" value="Genomic_DNA"/>
</dbReference>
<evidence type="ECO:0000256" key="1">
    <source>
        <dbReference type="ARBA" id="ARBA00022801"/>
    </source>
</evidence>
<keyword evidence="2 4" id="KW-0442">Lipid degradation</keyword>
<evidence type="ECO:0000313" key="7">
    <source>
        <dbReference type="Proteomes" id="UP000248326"/>
    </source>
</evidence>
<feature type="short sequence motif" description="DGA/G" evidence="4">
    <location>
        <begin position="149"/>
        <end position="151"/>
    </location>
</feature>
<feature type="domain" description="PNPLA" evidence="5">
    <location>
        <begin position="6"/>
        <end position="162"/>
    </location>
</feature>
<dbReference type="PROSITE" id="PS51635">
    <property type="entry name" value="PNPLA"/>
    <property type="match status" value="1"/>
</dbReference>
<dbReference type="PANTHER" id="PTHR14226">
    <property type="entry name" value="NEUROPATHY TARGET ESTERASE/SWISS CHEESE D.MELANOGASTER"/>
    <property type="match status" value="1"/>
</dbReference>
<proteinExistence type="predicted"/>
<feature type="active site" description="Nucleophile" evidence="4">
    <location>
        <position position="39"/>
    </location>
</feature>
<dbReference type="RefSeq" id="WP_110885671.1">
    <property type="nucleotide sequence ID" value="NZ_QJSX01000003.1"/>
</dbReference>
<dbReference type="Proteomes" id="UP000248326">
    <property type="component" value="Unassembled WGS sequence"/>
</dbReference>
<dbReference type="Gene3D" id="3.40.1090.10">
    <property type="entry name" value="Cytosolic phospholipase A2 catalytic domain"/>
    <property type="match status" value="2"/>
</dbReference>
<comment type="caution">
    <text evidence="6">The sequence shown here is derived from an EMBL/GenBank/DDBJ whole genome shotgun (WGS) entry which is preliminary data.</text>
</comment>
<feature type="short sequence motif" description="GXGXXG" evidence="4">
    <location>
        <begin position="10"/>
        <end position="15"/>
    </location>
</feature>
<organism evidence="6 7">
    <name type="scientific">Deinococcus yavapaiensis KR-236</name>
    <dbReference type="NCBI Taxonomy" id="694435"/>
    <lineage>
        <taxon>Bacteria</taxon>
        <taxon>Thermotogati</taxon>
        <taxon>Deinococcota</taxon>
        <taxon>Deinococci</taxon>
        <taxon>Deinococcales</taxon>
        <taxon>Deinococcaceae</taxon>
        <taxon>Deinococcus</taxon>
    </lineage>
</organism>
<keyword evidence="3 4" id="KW-0443">Lipid metabolism</keyword>
<dbReference type="GO" id="GO:0016042">
    <property type="term" value="P:lipid catabolic process"/>
    <property type="evidence" value="ECO:0007669"/>
    <property type="project" value="UniProtKB-UniRule"/>
</dbReference>
<feature type="active site" description="Proton acceptor" evidence="4">
    <location>
        <position position="149"/>
    </location>
</feature>
<evidence type="ECO:0000313" key="6">
    <source>
        <dbReference type="EMBL" id="PYE55315.1"/>
    </source>
</evidence>
<accession>A0A318S9B7</accession>
<sequence length="292" mass="31050">MTTLGLALGGGGARGLAHIGVLRVLETDGVRPGVIAGTSMGGLIGAFFAAGLSADAIENIASHVSWRSLLELRPGSGLLRGSAFEAMLAQHLPRTFEELSIPLIVTATDVLTGRLVYLYKGDLLSALRATSAYPGAVDPVHREGRLLADGGILNQVPVDAALFLGAAKVIAVDVTTPAPLDMPARRRFLLWRRAGEERPRSDASSGLSPIRALTRALDIMQAQLTDTRLSLYKPDLLLRPSLEGIELMSFRRVDTAIKAGEHEAFAHRDDLIALAGMPRRAPAMLPQEEGDA</sequence>
<evidence type="ECO:0000259" key="5">
    <source>
        <dbReference type="PROSITE" id="PS51635"/>
    </source>
</evidence>
<name>A0A318S9B7_9DEIO</name>
<dbReference type="AlphaFoldDB" id="A0A318S9B7"/>
<dbReference type="GO" id="GO:0016787">
    <property type="term" value="F:hydrolase activity"/>
    <property type="evidence" value="ECO:0007669"/>
    <property type="project" value="UniProtKB-UniRule"/>
</dbReference>
<feature type="short sequence motif" description="GXSXG" evidence="4">
    <location>
        <begin position="37"/>
        <end position="41"/>
    </location>
</feature>
<protein>
    <submittedName>
        <fullName evidence="6">NTE family protein</fullName>
    </submittedName>
</protein>
<reference evidence="6 7" key="1">
    <citation type="submission" date="2018-06" db="EMBL/GenBank/DDBJ databases">
        <title>Genomic Encyclopedia of Type Strains, Phase IV (KMG-IV): sequencing the most valuable type-strain genomes for metagenomic binning, comparative biology and taxonomic classification.</title>
        <authorList>
            <person name="Goeker M."/>
        </authorList>
    </citation>
    <scope>NUCLEOTIDE SEQUENCE [LARGE SCALE GENOMIC DNA]</scope>
    <source>
        <strain evidence="6 7">DSM 18048</strain>
    </source>
</reference>
<keyword evidence="7" id="KW-1185">Reference proteome</keyword>
<dbReference type="Pfam" id="PF01734">
    <property type="entry name" value="Patatin"/>
    <property type="match status" value="1"/>
</dbReference>
<evidence type="ECO:0000256" key="2">
    <source>
        <dbReference type="ARBA" id="ARBA00022963"/>
    </source>
</evidence>
<dbReference type="InterPro" id="IPR002641">
    <property type="entry name" value="PNPLA_dom"/>
</dbReference>
<dbReference type="InterPro" id="IPR016035">
    <property type="entry name" value="Acyl_Trfase/lysoPLipase"/>
</dbReference>
<dbReference type="InterPro" id="IPR050301">
    <property type="entry name" value="NTE"/>
</dbReference>
<evidence type="ECO:0000256" key="3">
    <source>
        <dbReference type="ARBA" id="ARBA00023098"/>
    </source>
</evidence>
<evidence type="ECO:0000256" key="4">
    <source>
        <dbReference type="PROSITE-ProRule" id="PRU01161"/>
    </source>
</evidence>
<gene>
    <name evidence="6" type="ORF">DES52_103148</name>
</gene>
<keyword evidence="1 4" id="KW-0378">Hydrolase</keyword>
<dbReference type="OrthoDB" id="9770965at2"/>